<proteinExistence type="predicted"/>
<reference evidence="1" key="1">
    <citation type="submission" date="2022-08" db="EMBL/GenBank/DDBJ databases">
        <authorList>
            <person name="Zhang D."/>
        </authorList>
    </citation>
    <scope>NUCLEOTIDE SEQUENCE</scope>
    <source>
        <strain evidence="1">XJ19-11</strain>
    </source>
</reference>
<comment type="caution">
    <text evidence="1">The sequence shown here is derived from an EMBL/GenBank/DDBJ whole genome shotgun (WGS) entry which is preliminary data.</text>
</comment>
<sequence length="118" mass="13928">MQETWKFSLNPQDQSVNPAILVEEVLNTNERDLGIFLSYYFKKEGAVAEKVKLKGEIEFLNDLKGKLMLDFDLVHFNACLNIHEQKRDEMPIQFEFDPLFQNLTLTGPYWPEREMDEI</sequence>
<evidence type="ECO:0000313" key="2">
    <source>
        <dbReference type="Proteomes" id="UP001142175"/>
    </source>
</evidence>
<protein>
    <submittedName>
        <fullName evidence="1">Uncharacterized protein</fullName>
    </submittedName>
</protein>
<dbReference type="AlphaFoldDB" id="A0A9X2SYQ8"/>
<keyword evidence="2" id="KW-1185">Reference proteome</keyword>
<dbReference type="EMBL" id="JANSUY010000009">
    <property type="protein sequence ID" value="MCR9015677.1"/>
    <property type="molecule type" value="Genomic_DNA"/>
</dbReference>
<dbReference type="RefSeq" id="WP_258423539.1">
    <property type="nucleotide sequence ID" value="NZ_JANSUY010000009.1"/>
</dbReference>
<accession>A0A9X2SYQ8</accession>
<gene>
    <name evidence="1" type="ORF">NU887_11580</name>
</gene>
<organism evidence="1 2">
    <name type="scientific">Aquiflexum gelatinilyticum</name>
    <dbReference type="NCBI Taxonomy" id="2961943"/>
    <lineage>
        <taxon>Bacteria</taxon>
        <taxon>Pseudomonadati</taxon>
        <taxon>Bacteroidota</taxon>
        <taxon>Cytophagia</taxon>
        <taxon>Cytophagales</taxon>
        <taxon>Cyclobacteriaceae</taxon>
        <taxon>Aquiflexum</taxon>
    </lineage>
</organism>
<evidence type="ECO:0000313" key="1">
    <source>
        <dbReference type="EMBL" id="MCR9015677.1"/>
    </source>
</evidence>
<dbReference type="Proteomes" id="UP001142175">
    <property type="component" value="Unassembled WGS sequence"/>
</dbReference>
<name>A0A9X2SYQ8_9BACT</name>